<comment type="caution">
    <text evidence="5">The sequence shown here is derived from an EMBL/GenBank/DDBJ whole genome shotgun (WGS) entry which is preliminary data.</text>
</comment>
<dbReference type="EMBL" id="BAABJJ010000004">
    <property type="protein sequence ID" value="GAA4934363.1"/>
    <property type="molecule type" value="Genomic_DNA"/>
</dbReference>
<proteinExistence type="inferred from homology"/>
<dbReference type="PROSITE" id="PS51257">
    <property type="entry name" value="PROKAR_LIPOPROTEIN"/>
    <property type="match status" value="1"/>
</dbReference>
<dbReference type="Pfam" id="PF17963">
    <property type="entry name" value="Big_9"/>
    <property type="match status" value="1"/>
</dbReference>
<dbReference type="PROSITE" id="PS51762">
    <property type="entry name" value="GH16_2"/>
    <property type="match status" value="1"/>
</dbReference>
<keyword evidence="3" id="KW-0732">Signal</keyword>
<dbReference type="InterPro" id="IPR000757">
    <property type="entry name" value="Beta-glucanase-like"/>
</dbReference>
<evidence type="ECO:0000256" key="1">
    <source>
        <dbReference type="ARBA" id="ARBA00006865"/>
    </source>
</evidence>
<evidence type="ECO:0000313" key="6">
    <source>
        <dbReference type="Proteomes" id="UP001501302"/>
    </source>
</evidence>
<gene>
    <name evidence="5" type="ORF">GCM10023314_03500</name>
</gene>
<organism evidence="5 6">
    <name type="scientific">Algibacter agarivorans</name>
    <dbReference type="NCBI Taxonomy" id="1109741"/>
    <lineage>
        <taxon>Bacteria</taxon>
        <taxon>Pseudomonadati</taxon>
        <taxon>Bacteroidota</taxon>
        <taxon>Flavobacteriia</taxon>
        <taxon>Flavobacteriales</taxon>
        <taxon>Flavobacteriaceae</taxon>
        <taxon>Algibacter</taxon>
    </lineage>
</organism>
<feature type="signal peptide" evidence="3">
    <location>
        <begin position="1"/>
        <end position="26"/>
    </location>
</feature>
<dbReference type="Gene3D" id="2.60.40.3440">
    <property type="match status" value="1"/>
</dbReference>
<dbReference type="InterPro" id="IPR013320">
    <property type="entry name" value="ConA-like_dom_sf"/>
</dbReference>
<feature type="domain" description="GH16" evidence="4">
    <location>
        <begin position="148"/>
        <end position="418"/>
    </location>
</feature>
<reference evidence="6" key="1">
    <citation type="journal article" date="2019" name="Int. J. Syst. Evol. Microbiol.">
        <title>The Global Catalogue of Microorganisms (GCM) 10K type strain sequencing project: providing services to taxonomists for standard genome sequencing and annotation.</title>
        <authorList>
            <consortium name="The Broad Institute Genomics Platform"/>
            <consortium name="The Broad Institute Genome Sequencing Center for Infectious Disease"/>
            <person name="Wu L."/>
            <person name="Ma J."/>
        </authorList>
    </citation>
    <scope>NUCLEOTIDE SEQUENCE [LARGE SCALE GENOMIC DNA]</scope>
    <source>
        <strain evidence="6">JCM 18285</strain>
    </source>
</reference>
<keyword evidence="6" id="KW-1185">Reference proteome</keyword>
<dbReference type="Gene3D" id="2.60.120.200">
    <property type="match status" value="1"/>
</dbReference>
<feature type="chain" id="PRO_5046061236" description="GH16 domain-containing protein" evidence="3">
    <location>
        <begin position="27"/>
        <end position="418"/>
    </location>
</feature>
<feature type="compositionally biased region" description="Polar residues" evidence="2">
    <location>
        <begin position="46"/>
        <end position="60"/>
    </location>
</feature>
<evidence type="ECO:0000256" key="3">
    <source>
        <dbReference type="SAM" id="SignalP"/>
    </source>
</evidence>
<protein>
    <recommendedName>
        <fullName evidence="4">GH16 domain-containing protein</fullName>
    </recommendedName>
</protein>
<evidence type="ECO:0000256" key="2">
    <source>
        <dbReference type="SAM" id="MobiDB-lite"/>
    </source>
</evidence>
<evidence type="ECO:0000259" key="4">
    <source>
        <dbReference type="PROSITE" id="PS51762"/>
    </source>
</evidence>
<accession>A0ABP9GD35</accession>
<sequence length="418" mass="47448">MYSYFKKVGVLLSLIAFVSCSSSSSSDEVVDHKPTAINDTLVVEENSASGTDNQIDVSTNDSLGDDGGDSDNYKISTNPENGLVTEISDGIFEYVPNADYFGDDSFKYELSDSDGDKATATVTITINKFLPTSSAFQNMDPNFPSFVSIENTTPSDKQWVKSEDHSDEFDAWNPGKWYKSTWNYDPPVFMTHNSANSGVADGNLWIKATLNENNADDRWFQTARIHSVKKVKYPIYTEARIKTAHISAFNTYWLNNGNADNRDEIDIIENNSKPTCTNCSADDFPSKMKSHYHQVDENETPNWIRHGGDFYRADLSSTNPLKNKGWNEDYHIYGAWWKDSKNVQFYLDGEPAGSIVVGEHWDDKTYDREFTRDLEIIFDLWTNQADWLGGLPPKSDLGDNTINTMRIDWVRTWKLENK</sequence>
<dbReference type="RefSeq" id="WP_345189814.1">
    <property type="nucleotide sequence ID" value="NZ_BAABJJ010000004.1"/>
</dbReference>
<name>A0ABP9GD35_9FLAO</name>
<evidence type="ECO:0000313" key="5">
    <source>
        <dbReference type="EMBL" id="GAA4934363.1"/>
    </source>
</evidence>
<dbReference type="SUPFAM" id="SSF49899">
    <property type="entry name" value="Concanavalin A-like lectins/glucanases"/>
    <property type="match status" value="1"/>
</dbReference>
<feature type="region of interest" description="Disordered" evidence="2">
    <location>
        <begin position="45"/>
        <end position="70"/>
    </location>
</feature>
<comment type="similarity">
    <text evidence="1">Belongs to the glycosyl hydrolase 16 family.</text>
</comment>
<dbReference type="Proteomes" id="UP001501302">
    <property type="component" value="Unassembled WGS sequence"/>
</dbReference>